<organism evidence="1">
    <name type="scientific">Anguilla anguilla</name>
    <name type="common">European freshwater eel</name>
    <name type="synonym">Muraena anguilla</name>
    <dbReference type="NCBI Taxonomy" id="7936"/>
    <lineage>
        <taxon>Eukaryota</taxon>
        <taxon>Metazoa</taxon>
        <taxon>Chordata</taxon>
        <taxon>Craniata</taxon>
        <taxon>Vertebrata</taxon>
        <taxon>Euteleostomi</taxon>
        <taxon>Actinopterygii</taxon>
        <taxon>Neopterygii</taxon>
        <taxon>Teleostei</taxon>
        <taxon>Anguilliformes</taxon>
        <taxon>Anguillidae</taxon>
        <taxon>Anguilla</taxon>
    </lineage>
</organism>
<name>A0A0E9RBH3_ANGAN</name>
<proteinExistence type="predicted"/>
<accession>A0A0E9RBH3</accession>
<dbReference type="EMBL" id="GBXM01082767">
    <property type="protein sequence ID" value="JAH25810.1"/>
    <property type="molecule type" value="Transcribed_RNA"/>
</dbReference>
<protein>
    <submittedName>
        <fullName evidence="1">Uncharacterized protein</fullName>
    </submittedName>
</protein>
<reference evidence="1" key="2">
    <citation type="journal article" date="2015" name="Fish Shellfish Immunol.">
        <title>Early steps in the European eel (Anguilla anguilla)-Vibrio vulnificus interaction in the gills: Role of the RtxA13 toxin.</title>
        <authorList>
            <person name="Callol A."/>
            <person name="Pajuelo D."/>
            <person name="Ebbesson L."/>
            <person name="Teles M."/>
            <person name="MacKenzie S."/>
            <person name="Amaro C."/>
        </authorList>
    </citation>
    <scope>NUCLEOTIDE SEQUENCE</scope>
</reference>
<sequence length="43" mass="4773">MPTGTKPRVFELEAQFLHHDTTTLHTVGQTEPLHNTGLADALF</sequence>
<dbReference type="AlphaFoldDB" id="A0A0E9RBH3"/>
<evidence type="ECO:0000313" key="1">
    <source>
        <dbReference type="EMBL" id="JAH25810.1"/>
    </source>
</evidence>
<reference evidence="1" key="1">
    <citation type="submission" date="2014-11" db="EMBL/GenBank/DDBJ databases">
        <authorList>
            <person name="Amaro Gonzalez C."/>
        </authorList>
    </citation>
    <scope>NUCLEOTIDE SEQUENCE</scope>
</reference>